<protein>
    <submittedName>
        <fullName evidence="2">MBL fold metallo-hydrolase</fullName>
    </submittedName>
</protein>
<accession>A0A9X2ML79</accession>
<feature type="domain" description="Metallo-beta-lactamase" evidence="1">
    <location>
        <begin position="13"/>
        <end position="70"/>
    </location>
</feature>
<dbReference type="InterPro" id="IPR036866">
    <property type="entry name" value="RibonucZ/Hydroxyglut_hydro"/>
</dbReference>
<evidence type="ECO:0000259" key="1">
    <source>
        <dbReference type="Pfam" id="PF00753"/>
    </source>
</evidence>
<dbReference type="PANTHER" id="PTHR23131">
    <property type="entry name" value="ENDORIBONUCLEASE LACTB2"/>
    <property type="match status" value="1"/>
</dbReference>
<reference evidence="2" key="1">
    <citation type="submission" date="2022-07" db="EMBL/GenBank/DDBJ databases">
        <title>Enhanced cultured diversity of the mouse gut microbiota enables custom-made synthetic communities.</title>
        <authorList>
            <person name="Afrizal A."/>
        </authorList>
    </citation>
    <scope>NUCLEOTIDE SEQUENCE</scope>
    <source>
        <strain evidence="2">DSM 29482</strain>
    </source>
</reference>
<dbReference type="InterPro" id="IPR050662">
    <property type="entry name" value="Sec-metab_biosynth-thioest"/>
</dbReference>
<dbReference type="RefSeq" id="WP_050069885.1">
    <property type="nucleotide sequence ID" value="NZ_CABKTM010000074.1"/>
</dbReference>
<dbReference type="AlphaFoldDB" id="A0A9X2ML79"/>
<sequence length="70" mass="7987">MITQDINTPKESIDFIPLEEGNKIEIGDYSFEVVDIPGHTPGHIGLYERDKKIFFCGDYVLDRITPNIAF</sequence>
<name>A0A9X2ML79_9FIRM</name>
<comment type="caution">
    <text evidence="2">The sequence shown here is derived from an EMBL/GenBank/DDBJ whole genome shotgun (WGS) entry which is preliminary data.</text>
</comment>
<gene>
    <name evidence="2" type="ORF">NSA23_13865</name>
</gene>
<organism evidence="2 3">
    <name type="scientific">Anaerosalibacter massiliensis</name>
    <dbReference type="NCBI Taxonomy" id="1347392"/>
    <lineage>
        <taxon>Bacteria</taxon>
        <taxon>Bacillati</taxon>
        <taxon>Bacillota</taxon>
        <taxon>Tissierellia</taxon>
        <taxon>Tissierellales</taxon>
        <taxon>Sporanaerobacteraceae</taxon>
        <taxon>Anaerosalibacter</taxon>
    </lineage>
</organism>
<keyword evidence="3" id="KW-1185">Reference proteome</keyword>
<dbReference type="PANTHER" id="PTHR23131:SF4">
    <property type="entry name" value="METALLO-BETA-LACTAMASE SUPERFAMILY POTEIN"/>
    <property type="match status" value="1"/>
</dbReference>
<evidence type="ECO:0000313" key="3">
    <source>
        <dbReference type="Proteomes" id="UP001142078"/>
    </source>
</evidence>
<evidence type="ECO:0000313" key="2">
    <source>
        <dbReference type="EMBL" id="MCR2045192.1"/>
    </source>
</evidence>
<proteinExistence type="predicted"/>
<dbReference type="Gene3D" id="3.60.15.10">
    <property type="entry name" value="Ribonuclease Z/Hydroxyacylglutathione hydrolase-like"/>
    <property type="match status" value="1"/>
</dbReference>
<dbReference type="InterPro" id="IPR001279">
    <property type="entry name" value="Metallo-B-lactamas"/>
</dbReference>
<dbReference type="SUPFAM" id="SSF56281">
    <property type="entry name" value="Metallo-hydrolase/oxidoreductase"/>
    <property type="match status" value="1"/>
</dbReference>
<dbReference type="Proteomes" id="UP001142078">
    <property type="component" value="Unassembled WGS sequence"/>
</dbReference>
<dbReference type="Pfam" id="PF00753">
    <property type="entry name" value="Lactamase_B"/>
    <property type="match status" value="1"/>
</dbReference>
<dbReference type="EMBL" id="JANJZL010000013">
    <property type="protein sequence ID" value="MCR2045192.1"/>
    <property type="molecule type" value="Genomic_DNA"/>
</dbReference>